<keyword evidence="2" id="KW-0433">Leucine-rich repeat</keyword>
<keyword evidence="8" id="KW-0067">ATP-binding</keyword>
<dbReference type="FunFam" id="3.30.200.20:FF:000394">
    <property type="entry name" value="Leucine-rich repeat receptor-like protein kinase"/>
    <property type="match status" value="1"/>
</dbReference>
<dbReference type="Proteomes" id="UP001206925">
    <property type="component" value="Unassembled WGS sequence"/>
</dbReference>
<evidence type="ECO:0000313" key="12">
    <source>
        <dbReference type="Proteomes" id="UP001206925"/>
    </source>
</evidence>
<keyword evidence="12" id="KW-1185">Reference proteome</keyword>
<dbReference type="FunFam" id="3.80.10.10:FF:000129">
    <property type="entry name" value="Leucine-rich repeat receptor-like kinase"/>
    <property type="match status" value="1"/>
</dbReference>
<dbReference type="InterPro" id="IPR011009">
    <property type="entry name" value="Kinase-like_dom_sf"/>
</dbReference>
<dbReference type="InterPro" id="IPR000719">
    <property type="entry name" value="Prot_kinase_dom"/>
</dbReference>
<dbReference type="SUPFAM" id="SSF56112">
    <property type="entry name" value="Protein kinase-like (PK-like)"/>
    <property type="match status" value="1"/>
</dbReference>
<dbReference type="AlphaFoldDB" id="A0AAD5GRA7"/>
<dbReference type="InterPro" id="IPR001611">
    <property type="entry name" value="Leu-rich_rpt"/>
</dbReference>
<dbReference type="InterPro" id="IPR017441">
    <property type="entry name" value="Protein_kinase_ATP_BS"/>
</dbReference>
<dbReference type="PROSITE" id="PS50011">
    <property type="entry name" value="PROTEIN_KINASE_DOM"/>
    <property type="match status" value="1"/>
</dbReference>
<dbReference type="PROSITE" id="PS00107">
    <property type="entry name" value="PROTEIN_KINASE_ATP"/>
    <property type="match status" value="1"/>
</dbReference>
<evidence type="ECO:0000256" key="4">
    <source>
        <dbReference type="ARBA" id="ARBA00022729"/>
    </source>
</evidence>
<dbReference type="Gene3D" id="1.10.510.10">
    <property type="entry name" value="Transferase(Phosphotransferase) domain 1"/>
    <property type="match status" value="1"/>
</dbReference>
<dbReference type="GO" id="GO:0004672">
    <property type="term" value="F:protein kinase activity"/>
    <property type="evidence" value="ECO:0007669"/>
    <property type="project" value="InterPro"/>
</dbReference>
<reference evidence="11" key="1">
    <citation type="submission" date="2022-06" db="EMBL/GenBank/DDBJ databases">
        <title>Uncovering the hologenomic basis of an extraordinary plant invasion.</title>
        <authorList>
            <person name="Bieker V.C."/>
            <person name="Martin M.D."/>
            <person name="Gilbert T."/>
            <person name="Hodgins K."/>
            <person name="Battlay P."/>
            <person name="Petersen B."/>
            <person name="Wilson J."/>
        </authorList>
    </citation>
    <scope>NUCLEOTIDE SEQUENCE</scope>
    <source>
        <strain evidence="11">AA19_3_7</strain>
        <tissue evidence="11">Leaf</tissue>
    </source>
</reference>
<comment type="subcellular location">
    <subcellularLocation>
        <location evidence="1">Membrane</location>
        <topology evidence="1">Single-pass membrane protein</topology>
    </subcellularLocation>
</comment>
<evidence type="ECO:0000256" key="7">
    <source>
        <dbReference type="ARBA" id="ARBA00023136"/>
    </source>
</evidence>
<comment type="caution">
    <text evidence="11">The sequence shown here is derived from an EMBL/GenBank/DDBJ whole genome shotgun (WGS) entry which is preliminary data.</text>
</comment>
<keyword evidence="6 9" id="KW-1133">Transmembrane helix</keyword>
<dbReference type="GO" id="GO:0016020">
    <property type="term" value="C:membrane"/>
    <property type="evidence" value="ECO:0007669"/>
    <property type="project" value="UniProtKB-SubCell"/>
</dbReference>
<proteinExistence type="predicted"/>
<feature type="transmembrane region" description="Helical" evidence="9">
    <location>
        <begin position="133"/>
        <end position="158"/>
    </location>
</feature>
<accession>A0AAD5GRA7</accession>
<evidence type="ECO:0000256" key="6">
    <source>
        <dbReference type="ARBA" id="ARBA00022989"/>
    </source>
</evidence>
<evidence type="ECO:0000256" key="5">
    <source>
        <dbReference type="ARBA" id="ARBA00022737"/>
    </source>
</evidence>
<dbReference type="InterPro" id="IPR001245">
    <property type="entry name" value="Ser-Thr/Tyr_kinase_cat_dom"/>
</dbReference>
<sequence length="433" mass="47971">MAAAIWSTKSTYGLTKLNWQGDPCVPQAWVGLNCDYSAPGAARIISLNLSFRGLRGGIATALVNLTMLESLDLSYNNLTGNVPNFLARLDNLSILNLMGNNFTRPLPAELLAKSKKTLRLSIEESSGEDKNSWMRIIVVIVASIIACIMVLSIIVCIVKQWKKKALIKSGVLTPKKQQFTYSEVLSITNNFQNEIGRGGFGRVFHGSIGDKQVAVKMLSESSSQGYKEFQAEVKLLMEVRHTNITSLVGYCDDSNHKGIIYDFMANGNLEKHLFDGSPNVLSWERRLQIGCDAAEAFMGLYYRASVHASWMYHSTGRLTEKSDVYSFGVLLMELITGRKAISEGINIVNWVQSLVEEGNVETIIDSRLEGHFDINTSWKVVETAIACVSLTSIERPTMTEVAMDLKHCVQTEKTRQSGSISLNLEGVNDLKPR</sequence>
<keyword evidence="5" id="KW-0677">Repeat</keyword>
<dbReference type="InterPro" id="IPR032675">
    <property type="entry name" value="LRR_dom_sf"/>
</dbReference>
<evidence type="ECO:0000256" key="9">
    <source>
        <dbReference type="SAM" id="Phobius"/>
    </source>
</evidence>
<feature type="binding site" evidence="8">
    <location>
        <position position="216"/>
    </location>
    <ligand>
        <name>ATP</name>
        <dbReference type="ChEBI" id="CHEBI:30616"/>
    </ligand>
</feature>
<dbReference type="Pfam" id="PF00560">
    <property type="entry name" value="LRR_1"/>
    <property type="match status" value="1"/>
</dbReference>
<evidence type="ECO:0000259" key="10">
    <source>
        <dbReference type="PROSITE" id="PS50011"/>
    </source>
</evidence>
<dbReference type="PANTHER" id="PTHR45631">
    <property type="entry name" value="OS07G0107800 PROTEIN-RELATED"/>
    <property type="match status" value="1"/>
</dbReference>
<dbReference type="Pfam" id="PF07714">
    <property type="entry name" value="PK_Tyr_Ser-Thr"/>
    <property type="match status" value="2"/>
</dbReference>
<gene>
    <name evidence="11" type="ORF">M8C21_008869</name>
</gene>
<evidence type="ECO:0000256" key="1">
    <source>
        <dbReference type="ARBA" id="ARBA00004167"/>
    </source>
</evidence>
<keyword evidence="7 9" id="KW-0472">Membrane</keyword>
<evidence type="ECO:0000313" key="11">
    <source>
        <dbReference type="EMBL" id="KAI7750414.1"/>
    </source>
</evidence>
<dbReference type="Gene3D" id="3.30.200.20">
    <property type="entry name" value="Phosphorylase Kinase, domain 1"/>
    <property type="match status" value="1"/>
</dbReference>
<dbReference type="SUPFAM" id="SSF52058">
    <property type="entry name" value="L domain-like"/>
    <property type="match status" value="1"/>
</dbReference>
<organism evidence="11 12">
    <name type="scientific">Ambrosia artemisiifolia</name>
    <name type="common">Common ragweed</name>
    <dbReference type="NCBI Taxonomy" id="4212"/>
    <lineage>
        <taxon>Eukaryota</taxon>
        <taxon>Viridiplantae</taxon>
        <taxon>Streptophyta</taxon>
        <taxon>Embryophyta</taxon>
        <taxon>Tracheophyta</taxon>
        <taxon>Spermatophyta</taxon>
        <taxon>Magnoliopsida</taxon>
        <taxon>eudicotyledons</taxon>
        <taxon>Gunneridae</taxon>
        <taxon>Pentapetalae</taxon>
        <taxon>asterids</taxon>
        <taxon>campanulids</taxon>
        <taxon>Asterales</taxon>
        <taxon>Asteraceae</taxon>
        <taxon>Asteroideae</taxon>
        <taxon>Heliantheae alliance</taxon>
        <taxon>Heliantheae</taxon>
        <taxon>Ambrosia</taxon>
    </lineage>
</organism>
<feature type="domain" description="Protein kinase" evidence="10">
    <location>
        <begin position="189"/>
        <end position="433"/>
    </location>
</feature>
<evidence type="ECO:0000256" key="8">
    <source>
        <dbReference type="PROSITE-ProRule" id="PRU10141"/>
    </source>
</evidence>
<dbReference type="EMBL" id="JAMZMK010006157">
    <property type="protein sequence ID" value="KAI7750414.1"/>
    <property type="molecule type" value="Genomic_DNA"/>
</dbReference>
<keyword evidence="4" id="KW-0732">Signal</keyword>
<keyword evidence="3 9" id="KW-0812">Transmembrane</keyword>
<protein>
    <recommendedName>
        <fullName evidence="10">Protein kinase domain-containing protein</fullName>
    </recommendedName>
</protein>
<evidence type="ECO:0000256" key="2">
    <source>
        <dbReference type="ARBA" id="ARBA00022614"/>
    </source>
</evidence>
<dbReference type="PANTHER" id="PTHR45631:SF202">
    <property type="entry name" value="SENESCENCE-INDUCED RECEPTOR-LIKE SERINE_THREONINE-PROTEIN KINASE"/>
    <property type="match status" value="1"/>
</dbReference>
<evidence type="ECO:0000256" key="3">
    <source>
        <dbReference type="ARBA" id="ARBA00022692"/>
    </source>
</evidence>
<dbReference type="GO" id="GO:0005524">
    <property type="term" value="F:ATP binding"/>
    <property type="evidence" value="ECO:0007669"/>
    <property type="project" value="UniProtKB-UniRule"/>
</dbReference>
<name>A0AAD5GRA7_AMBAR</name>
<dbReference type="Gene3D" id="3.80.10.10">
    <property type="entry name" value="Ribonuclease Inhibitor"/>
    <property type="match status" value="1"/>
</dbReference>
<keyword evidence="8" id="KW-0547">Nucleotide-binding</keyword>